<protein>
    <submittedName>
        <fullName evidence="2">Coiled coil domain protein</fullName>
    </submittedName>
    <submittedName>
        <fullName evidence="1">Coiled coil domain-containing protein</fullName>
    </submittedName>
</protein>
<evidence type="ECO:0000313" key="3">
    <source>
        <dbReference type="Proteomes" id="UP000054820"/>
    </source>
</evidence>
<keyword evidence="3" id="KW-1185">Reference proteome</keyword>
<evidence type="ECO:0000313" key="4">
    <source>
        <dbReference type="Proteomes" id="UP000255110"/>
    </source>
</evidence>
<sequence length="497" mass="56360">MPSFRQAFFNFLNSQKLTGQFTPEEQEKIYQEYRDSIGLTEDLTFGAEAFDKHIEKRIKDHTGFKTQIGAEKEDTLEKILKGDAPPEKAAVRTALSTILERQTFFNKAQEIYKERMETFQERLKEVPELSVEQIRGYLEVAAQDARNALKAQQKIELDKLKAEAPELAKKIGALLTPPLTSPADDGKIKSIEETLVKDLEKSHSEQLEEFNNTTKENLTTLDKAAALERKRVIFSYQLENWAEQLSDSNKEKMLEEMERARAENRKKRGLTDEDQFTGASINVKDETISAIHPEDLRFIISLTGQEIKNTAKPGEQASWTVEMGPRILSPFYYLSNKQNPKVDMLTMAQAVRAEGFDSITMKINFEEPERKKRARQAYEACLECGFSPDPLPGQEGKDALKGIVLRDGAGNEIKPEDIFSPNELALLHDEAAKRRAKLKSIVEEPPKETTPDIAKQYREELDKGRSERRVKAGKAPVNFEAEQVMNEQVKTTLGTGS</sequence>
<dbReference type="Proteomes" id="UP000054820">
    <property type="component" value="Unassembled WGS sequence"/>
</dbReference>
<reference evidence="2 4" key="2">
    <citation type="submission" date="2018-06" db="EMBL/GenBank/DDBJ databases">
        <authorList>
            <consortium name="Pathogen Informatics"/>
            <person name="Doyle S."/>
        </authorList>
    </citation>
    <scope>NUCLEOTIDE SEQUENCE [LARGE SCALE GENOMIC DNA]</scope>
    <source>
        <strain evidence="2 4">NCTC11991</strain>
    </source>
</reference>
<organism evidence="2 4">
    <name type="scientific">Legionella steigerwaltii</name>
    <dbReference type="NCBI Taxonomy" id="460"/>
    <lineage>
        <taxon>Bacteria</taxon>
        <taxon>Pseudomonadati</taxon>
        <taxon>Pseudomonadota</taxon>
        <taxon>Gammaproteobacteria</taxon>
        <taxon>Legionellales</taxon>
        <taxon>Legionellaceae</taxon>
        <taxon>Legionella</taxon>
    </lineage>
</organism>
<dbReference type="STRING" id="460.Lstg_0083"/>
<dbReference type="Proteomes" id="UP000255110">
    <property type="component" value="Unassembled WGS sequence"/>
</dbReference>
<evidence type="ECO:0000313" key="2">
    <source>
        <dbReference type="EMBL" id="STY23456.1"/>
    </source>
</evidence>
<evidence type="ECO:0000313" key="1">
    <source>
        <dbReference type="EMBL" id="KTD80856.1"/>
    </source>
</evidence>
<accession>A0A378L9F0</accession>
<gene>
    <name evidence="1" type="ORF">Lstg_0083</name>
    <name evidence="2" type="ORF">NCTC11991_02064</name>
</gene>
<dbReference type="EMBL" id="UGOY01000001">
    <property type="protein sequence ID" value="STY23456.1"/>
    <property type="molecule type" value="Genomic_DNA"/>
</dbReference>
<dbReference type="RefSeq" id="WP_058475690.1">
    <property type="nucleotide sequence ID" value="NZ_CAAAIO010000002.1"/>
</dbReference>
<dbReference type="EMBL" id="LNYZ01000001">
    <property type="protein sequence ID" value="KTD80856.1"/>
    <property type="molecule type" value="Genomic_DNA"/>
</dbReference>
<dbReference type="AlphaFoldDB" id="A0A378L9F0"/>
<dbReference type="OrthoDB" id="5651348at2"/>
<reference evidence="1 3" key="1">
    <citation type="submission" date="2015-11" db="EMBL/GenBank/DDBJ databases">
        <title>Genomic analysis of 38 Legionella species identifies large and diverse effector repertoires.</title>
        <authorList>
            <person name="Burstein D."/>
            <person name="Amaro F."/>
            <person name="Zusman T."/>
            <person name="Lifshitz Z."/>
            <person name="Cohen O."/>
            <person name="Gilbert J.A."/>
            <person name="Pupko T."/>
            <person name="Shuman H.A."/>
            <person name="Segal G."/>
        </authorList>
    </citation>
    <scope>NUCLEOTIDE SEQUENCE [LARGE SCALE GENOMIC DNA]</scope>
    <source>
        <strain evidence="1 3">SC-18-C9</strain>
    </source>
</reference>
<name>A0A378L9F0_9GAMM</name>
<proteinExistence type="predicted"/>